<dbReference type="AlphaFoldDB" id="A0A7I4Y5N6"/>
<evidence type="ECO:0000313" key="2">
    <source>
        <dbReference type="WBParaSite" id="HCON_00052160-00001"/>
    </source>
</evidence>
<dbReference type="Proteomes" id="UP000025227">
    <property type="component" value="Unplaced"/>
</dbReference>
<accession>A0A7I4Y5N6</accession>
<evidence type="ECO:0000313" key="1">
    <source>
        <dbReference type="Proteomes" id="UP000025227"/>
    </source>
</evidence>
<keyword evidence="1" id="KW-1185">Reference proteome</keyword>
<sequence>MLRGGETTSPEDLENGLYRLLEPECSGLAEHTTSMKTGHSESQQDEFRRAFLLLGANDISSVAALPPMEFDAVNAAHEERCRERAPPSYGATHANAGQPLKRVEVGDLRFDPLHLQYPSQCGIFNTRAQVGLPGLRCDLARSKPVKNLFEMANVVSIALHSHWGEEHKEAELLNKDAKYLTTHGSATAIHAHSKFCYEFAFAAKEREDVEFPHPPLFATNPSYDFELYNRMAMARRSQISTDSTDDMPGNPVMVALPKQFAIVMTDLLKPATVKFIVCSPFGDLADQLPKQ</sequence>
<name>A0A7I4Y5N6_HAECO</name>
<reference evidence="2" key="1">
    <citation type="submission" date="2020-12" db="UniProtKB">
        <authorList>
            <consortium name="WormBaseParasite"/>
        </authorList>
    </citation>
    <scope>IDENTIFICATION</scope>
    <source>
        <strain evidence="2">MHco3</strain>
    </source>
</reference>
<dbReference type="WBParaSite" id="HCON_00052160-00001">
    <property type="protein sequence ID" value="HCON_00052160-00001"/>
    <property type="gene ID" value="HCON_00052160"/>
</dbReference>
<proteinExistence type="predicted"/>
<protein>
    <submittedName>
        <fullName evidence="2">Aldolase_II domain-containing protein</fullName>
    </submittedName>
</protein>
<dbReference type="OrthoDB" id="5867989at2759"/>
<organism evidence="1 2">
    <name type="scientific">Haemonchus contortus</name>
    <name type="common">Barber pole worm</name>
    <dbReference type="NCBI Taxonomy" id="6289"/>
    <lineage>
        <taxon>Eukaryota</taxon>
        <taxon>Metazoa</taxon>
        <taxon>Ecdysozoa</taxon>
        <taxon>Nematoda</taxon>
        <taxon>Chromadorea</taxon>
        <taxon>Rhabditida</taxon>
        <taxon>Rhabditina</taxon>
        <taxon>Rhabditomorpha</taxon>
        <taxon>Strongyloidea</taxon>
        <taxon>Trichostrongylidae</taxon>
        <taxon>Haemonchus</taxon>
    </lineage>
</organism>